<feature type="region of interest" description="Disordered" evidence="1">
    <location>
        <begin position="1"/>
        <end position="36"/>
    </location>
</feature>
<gene>
    <name evidence="2" type="ORF">LCGC14_0725960</name>
</gene>
<evidence type="ECO:0000313" key="2">
    <source>
        <dbReference type="EMBL" id="KKN41166.1"/>
    </source>
</evidence>
<comment type="caution">
    <text evidence="2">The sequence shown here is derived from an EMBL/GenBank/DDBJ whole genome shotgun (WGS) entry which is preliminary data.</text>
</comment>
<dbReference type="AlphaFoldDB" id="A0A0F9SW79"/>
<protein>
    <submittedName>
        <fullName evidence="2">Uncharacterized protein</fullName>
    </submittedName>
</protein>
<reference evidence="2" key="1">
    <citation type="journal article" date="2015" name="Nature">
        <title>Complex archaea that bridge the gap between prokaryotes and eukaryotes.</title>
        <authorList>
            <person name="Spang A."/>
            <person name="Saw J.H."/>
            <person name="Jorgensen S.L."/>
            <person name="Zaremba-Niedzwiedzka K."/>
            <person name="Martijn J."/>
            <person name="Lind A.E."/>
            <person name="van Eijk R."/>
            <person name="Schleper C."/>
            <person name="Guy L."/>
            <person name="Ettema T.J."/>
        </authorList>
    </citation>
    <scope>NUCLEOTIDE SEQUENCE</scope>
</reference>
<feature type="compositionally biased region" description="Basic residues" evidence="1">
    <location>
        <begin position="1"/>
        <end position="26"/>
    </location>
</feature>
<proteinExistence type="predicted"/>
<dbReference type="EMBL" id="LAZR01001664">
    <property type="protein sequence ID" value="KKN41166.1"/>
    <property type="molecule type" value="Genomic_DNA"/>
</dbReference>
<accession>A0A0F9SW79</accession>
<name>A0A0F9SW79_9ZZZZ</name>
<sequence length="36" mass="3968">MVTKAKAKKILKHGSVHGKSLSKKQRGFFGARASRK</sequence>
<evidence type="ECO:0000256" key="1">
    <source>
        <dbReference type="SAM" id="MobiDB-lite"/>
    </source>
</evidence>
<organism evidence="2">
    <name type="scientific">marine sediment metagenome</name>
    <dbReference type="NCBI Taxonomy" id="412755"/>
    <lineage>
        <taxon>unclassified sequences</taxon>
        <taxon>metagenomes</taxon>
        <taxon>ecological metagenomes</taxon>
    </lineage>
</organism>